<sequence>MAASTAGLAAIGYAGALPATAVTAVTDVRRTPGRSPRPVLLRMEISECPCAARKVRACRKRTSTRVRKRRFRRWETVRMVVGRVRCGEGAGAPGVRAGRARPRAGRRES</sequence>
<organism evidence="2 3">
    <name type="scientific">Streptomyces sanyensis</name>
    <dbReference type="NCBI Taxonomy" id="568869"/>
    <lineage>
        <taxon>Bacteria</taxon>
        <taxon>Bacillati</taxon>
        <taxon>Actinomycetota</taxon>
        <taxon>Actinomycetes</taxon>
        <taxon>Kitasatosporales</taxon>
        <taxon>Streptomycetaceae</taxon>
        <taxon>Streptomyces</taxon>
    </lineage>
</organism>
<evidence type="ECO:0000313" key="3">
    <source>
        <dbReference type="Proteomes" id="UP001501147"/>
    </source>
</evidence>
<keyword evidence="3" id="KW-1185">Reference proteome</keyword>
<gene>
    <name evidence="2" type="ORF">GCM10023329_17990</name>
</gene>
<accession>A0ABP9A207</accession>
<reference evidence="3" key="1">
    <citation type="journal article" date="2019" name="Int. J. Syst. Evol. Microbiol.">
        <title>The Global Catalogue of Microorganisms (GCM) 10K type strain sequencing project: providing services to taxonomists for standard genome sequencing and annotation.</title>
        <authorList>
            <consortium name="The Broad Institute Genomics Platform"/>
            <consortium name="The Broad Institute Genome Sequencing Center for Infectious Disease"/>
            <person name="Wu L."/>
            <person name="Ma J."/>
        </authorList>
    </citation>
    <scope>NUCLEOTIDE SEQUENCE [LARGE SCALE GENOMIC DNA]</scope>
    <source>
        <strain evidence="3">JCM 18324</strain>
    </source>
</reference>
<dbReference type="Proteomes" id="UP001501147">
    <property type="component" value="Unassembled WGS sequence"/>
</dbReference>
<comment type="caution">
    <text evidence="2">The sequence shown here is derived from an EMBL/GenBank/DDBJ whole genome shotgun (WGS) entry which is preliminary data.</text>
</comment>
<dbReference type="EMBL" id="BAABJV010000003">
    <property type="protein sequence ID" value="GAA4771166.1"/>
    <property type="molecule type" value="Genomic_DNA"/>
</dbReference>
<feature type="compositionally biased region" description="Basic residues" evidence="1">
    <location>
        <begin position="98"/>
        <end position="109"/>
    </location>
</feature>
<evidence type="ECO:0000256" key="1">
    <source>
        <dbReference type="SAM" id="MobiDB-lite"/>
    </source>
</evidence>
<feature type="region of interest" description="Disordered" evidence="1">
    <location>
        <begin position="88"/>
        <end position="109"/>
    </location>
</feature>
<protein>
    <recommendedName>
        <fullName evidence="4">Secreted protein</fullName>
    </recommendedName>
</protein>
<name>A0ABP9A207_9ACTN</name>
<proteinExistence type="predicted"/>
<evidence type="ECO:0000313" key="2">
    <source>
        <dbReference type="EMBL" id="GAA4771166.1"/>
    </source>
</evidence>
<evidence type="ECO:0008006" key="4">
    <source>
        <dbReference type="Google" id="ProtNLM"/>
    </source>
</evidence>